<proteinExistence type="predicted"/>
<keyword evidence="2" id="KW-1185">Reference proteome</keyword>
<dbReference type="Proteomes" id="UP001066276">
    <property type="component" value="Chromosome 4_1"/>
</dbReference>
<sequence>MLACRPLRSLEVEAGCGKEHGGTYRGDPGGGDLLWHRTSPQRIGDALPRRWLMPQPAVKGESSWDSQALLCGPYRGQATMEQERACTEVELRVGSPASLSSVESVEQQGQEFLYVPQLLLLLVLGGAVSLHDPSLRAWEVAGIVEWGDLFEDHMQVLFDNIVNNFGVSPGTFMAYAVVTRQAAVRCDTLPREPDTSILLQTLLTHGGERKDITNIYKALHMEARCPLTSLRAYWEDVLCVKLTDTQWEQALMVPKMISVNAYLVVVCTESVHFIQNTQEDVQEFMIVELAILEEEMVPIDDLFGMLLMAA</sequence>
<dbReference type="AlphaFoldDB" id="A0AAV7TD05"/>
<protein>
    <submittedName>
        <fullName evidence="1">Uncharacterized protein</fullName>
    </submittedName>
</protein>
<gene>
    <name evidence="1" type="ORF">NDU88_006275</name>
</gene>
<accession>A0AAV7TD05</accession>
<dbReference type="EMBL" id="JANPWB010000007">
    <property type="protein sequence ID" value="KAJ1174453.1"/>
    <property type="molecule type" value="Genomic_DNA"/>
</dbReference>
<organism evidence="1 2">
    <name type="scientific">Pleurodeles waltl</name>
    <name type="common">Iberian ribbed newt</name>
    <dbReference type="NCBI Taxonomy" id="8319"/>
    <lineage>
        <taxon>Eukaryota</taxon>
        <taxon>Metazoa</taxon>
        <taxon>Chordata</taxon>
        <taxon>Craniata</taxon>
        <taxon>Vertebrata</taxon>
        <taxon>Euteleostomi</taxon>
        <taxon>Amphibia</taxon>
        <taxon>Batrachia</taxon>
        <taxon>Caudata</taxon>
        <taxon>Salamandroidea</taxon>
        <taxon>Salamandridae</taxon>
        <taxon>Pleurodelinae</taxon>
        <taxon>Pleurodeles</taxon>
    </lineage>
</organism>
<evidence type="ECO:0000313" key="1">
    <source>
        <dbReference type="EMBL" id="KAJ1174453.1"/>
    </source>
</evidence>
<name>A0AAV7TD05_PLEWA</name>
<evidence type="ECO:0000313" key="2">
    <source>
        <dbReference type="Proteomes" id="UP001066276"/>
    </source>
</evidence>
<reference evidence="1" key="1">
    <citation type="journal article" date="2022" name="bioRxiv">
        <title>Sequencing and chromosome-scale assembly of the giantPleurodeles waltlgenome.</title>
        <authorList>
            <person name="Brown T."/>
            <person name="Elewa A."/>
            <person name="Iarovenko S."/>
            <person name="Subramanian E."/>
            <person name="Araus A.J."/>
            <person name="Petzold A."/>
            <person name="Susuki M."/>
            <person name="Suzuki K.-i.T."/>
            <person name="Hayashi T."/>
            <person name="Toyoda A."/>
            <person name="Oliveira C."/>
            <person name="Osipova E."/>
            <person name="Leigh N.D."/>
            <person name="Simon A."/>
            <person name="Yun M.H."/>
        </authorList>
    </citation>
    <scope>NUCLEOTIDE SEQUENCE</scope>
    <source>
        <strain evidence="1">20211129_DDA</strain>
        <tissue evidence="1">Liver</tissue>
    </source>
</reference>
<comment type="caution">
    <text evidence="1">The sequence shown here is derived from an EMBL/GenBank/DDBJ whole genome shotgun (WGS) entry which is preliminary data.</text>
</comment>